<evidence type="ECO:0000256" key="3">
    <source>
        <dbReference type="ARBA" id="ARBA00022475"/>
    </source>
</evidence>
<accession>A0A510DU20</accession>
<keyword evidence="6 7" id="KW-0472">Membrane</keyword>
<dbReference type="PANTHER" id="PTHR43163:SF6">
    <property type="entry name" value="DIPEPTIDE TRANSPORT SYSTEM PERMEASE PROTEIN DPPB-RELATED"/>
    <property type="match status" value="1"/>
</dbReference>
<keyword evidence="4 7" id="KW-0812">Transmembrane</keyword>
<dbReference type="GO" id="GO:0055085">
    <property type="term" value="P:transmembrane transport"/>
    <property type="evidence" value="ECO:0007669"/>
    <property type="project" value="InterPro"/>
</dbReference>
<keyword evidence="2" id="KW-0813">Transport</keyword>
<proteinExistence type="predicted"/>
<feature type="transmembrane region" description="Helical" evidence="7">
    <location>
        <begin position="205"/>
        <end position="227"/>
    </location>
</feature>
<protein>
    <recommendedName>
        <fullName evidence="8">ABC transmembrane type-1 domain-containing protein</fullName>
    </recommendedName>
</protein>
<accession>A0A510E1E0</accession>
<evidence type="ECO:0000259" key="8">
    <source>
        <dbReference type="Pfam" id="PF00528"/>
    </source>
</evidence>
<feature type="transmembrane region" description="Helical" evidence="7">
    <location>
        <begin position="150"/>
        <end position="170"/>
    </location>
</feature>
<dbReference type="GeneID" id="41717199"/>
<dbReference type="InterPro" id="IPR000515">
    <property type="entry name" value="MetI-like"/>
</dbReference>
<feature type="transmembrane region" description="Helical" evidence="7">
    <location>
        <begin position="98"/>
        <end position="117"/>
    </location>
</feature>
<dbReference type="Proteomes" id="UP000322983">
    <property type="component" value="Chromosome"/>
</dbReference>
<feature type="domain" description="ABC transmembrane type-1" evidence="8">
    <location>
        <begin position="220"/>
        <end position="411"/>
    </location>
</feature>
<dbReference type="RefSeq" id="WP_054845897.1">
    <property type="nucleotide sequence ID" value="NZ_AP018929.1"/>
</dbReference>
<dbReference type="GO" id="GO:0005886">
    <property type="term" value="C:plasma membrane"/>
    <property type="evidence" value="ECO:0007669"/>
    <property type="project" value="UniProtKB-SubCell"/>
</dbReference>
<name>A0A510DU20_9CREN</name>
<dbReference type="AlphaFoldDB" id="A0A510DU20"/>
<gene>
    <name evidence="9" type="ORF">IC006_0822</name>
    <name evidence="10" type="ORF">IC007_0797</name>
</gene>
<dbReference type="OrthoDB" id="44105at2157"/>
<keyword evidence="5 7" id="KW-1133">Transmembrane helix</keyword>
<evidence type="ECO:0000256" key="4">
    <source>
        <dbReference type="ARBA" id="ARBA00022692"/>
    </source>
</evidence>
<keyword evidence="3" id="KW-1003">Cell membrane</keyword>
<dbReference type="Proteomes" id="UP000325030">
    <property type="component" value="Chromosome"/>
</dbReference>
<feature type="transmembrane region" description="Helical" evidence="7">
    <location>
        <begin position="330"/>
        <end position="351"/>
    </location>
</feature>
<keyword evidence="11" id="KW-1185">Reference proteome</keyword>
<evidence type="ECO:0000256" key="6">
    <source>
        <dbReference type="ARBA" id="ARBA00023136"/>
    </source>
</evidence>
<feature type="transmembrane region" description="Helical" evidence="7">
    <location>
        <begin position="277"/>
        <end position="298"/>
    </location>
</feature>
<evidence type="ECO:0000313" key="12">
    <source>
        <dbReference type="Proteomes" id="UP000325030"/>
    </source>
</evidence>
<evidence type="ECO:0000256" key="5">
    <source>
        <dbReference type="ARBA" id="ARBA00022989"/>
    </source>
</evidence>
<reference evidence="9 11" key="2">
    <citation type="journal article" date="2020" name="Int. J. Syst. Evol. Microbiol.">
        <title>Sulfuracidifex tepidarius gen. nov., sp. nov. and transfer of Sulfolobus metallicus Huber and Stetter 1992 to the genus Sulfuracidifex as Sulfuracidifex metallicus comb. nov.</title>
        <authorList>
            <person name="Itoh T."/>
            <person name="Miura T."/>
            <person name="Sakai H.D."/>
            <person name="Kato S."/>
            <person name="Ohkuma M."/>
            <person name="Takashina T."/>
        </authorList>
    </citation>
    <scope>NUCLEOTIDE SEQUENCE [LARGE SCALE GENOMIC DNA]</scope>
    <source>
        <strain evidence="9 11">IC-006</strain>
        <strain evidence="10">IC-007</strain>
    </source>
</reference>
<evidence type="ECO:0000313" key="10">
    <source>
        <dbReference type="EMBL" id="BBG26292.1"/>
    </source>
</evidence>
<evidence type="ECO:0000256" key="1">
    <source>
        <dbReference type="ARBA" id="ARBA00004651"/>
    </source>
</evidence>
<dbReference type="STRING" id="1294262.GCA_001316085_01606"/>
<evidence type="ECO:0000313" key="11">
    <source>
        <dbReference type="Proteomes" id="UP000322983"/>
    </source>
</evidence>
<dbReference type="Pfam" id="PF00528">
    <property type="entry name" value="BPD_transp_1"/>
    <property type="match status" value="1"/>
</dbReference>
<feature type="transmembrane region" description="Helical" evidence="7">
    <location>
        <begin position="385"/>
        <end position="406"/>
    </location>
</feature>
<comment type="subcellular location">
    <subcellularLocation>
        <location evidence="1">Cell membrane</location>
        <topology evidence="1">Multi-pass membrane protein</topology>
    </subcellularLocation>
</comment>
<sequence length="414" mass="46012">MNPYILAAISLAFLFSGILFSYVSIISEPYKDVNYGYGSCAFPPSDWQYRYWSVLTHGLPHPVLFVNGEKENVSQIGPVKLNSTSFYVYSIEGYVQPYAYLSVYAMFAVFFGTLLGLKTLLYLVQYKAIGKLAESRSPSGSLSVYVMKRLTNLVLVITITVVVILILEVLHGNNVFHSLFRIFTFNGGISTHYLVSVDSLLLTSLGYTSLLLGISMPFSVFAGSAIAMRNLSTPSTLFREWKYVGSSLASWVIGLSLIYAFHYGIPLFPSGGVGSPLFMYLVLPVTSLVIPTIGITANRMYDVVSKFRSTENVKYEIKGLSSEVLLYRHVFGRIGVVLLNSISSIFSEFLLSDFFTEVTFAVPGIGFLSWEAVVHGDYLVLEGIFLLYTVIIAVSNLISDLVYGLFDPRVRVRR</sequence>
<organism evidence="9 11">
    <name type="scientific">Sulfuracidifex tepidarius</name>
    <dbReference type="NCBI Taxonomy" id="1294262"/>
    <lineage>
        <taxon>Archaea</taxon>
        <taxon>Thermoproteota</taxon>
        <taxon>Thermoprotei</taxon>
        <taxon>Sulfolobales</taxon>
        <taxon>Sulfolobaceae</taxon>
        <taxon>Sulfuracidifex</taxon>
    </lineage>
</organism>
<feature type="transmembrane region" description="Helical" evidence="7">
    <location>
        <begin position="248"/>
        <end position="265"/>
    </location>
</feature>
<evidence type="ECO:0000313" key="9">
    <source>
        <dbReference type="EMBL" id="BBG23538.1"/>
    </source>
</evidence>
<reference evidence="12" key="1">
    <citation type="submission" date="2018-09" db="EMBL/GenBank/DDBJ databases">
        <title>Complete Genome Sequencing of Sulfolobus sp. JCM 16834.</title>
        <authorList>
            <person name="Kato S."/>
            <person name="Itoh T."/>
            <person name="Ohkuma M."/>
        </authorList>
    </citation>
    <scope>NUCLEOTIDE SEQUENCE [LARGE SCALE GENOMIC DNA]</scope>
    <source>
        <strain evidence="12">IC-007</strain>
    </source>
</reference>
<dbReference type="KEGG" id="step:IC006_0822"/>
<dbReference type="PANTHER" id="PTHR43163">
    <property type="entry name" value="DIPEPTIDE TRANSPORT SYSTEM PERMEASE PROTEIN DPPB-RELATED"/>
    <property type="match status" value="1"/>
</dbReference>
<dbReference type="EMBL" id="AP018930">
    <property type="protein sequence ID" value="BBG26292.1"/>
    <property type="molecule type" value="Genomic_DNA"/>
</dbReference>
<dbReference type="EMBL" id="AP018929">
    <property type="protein sequence ID" value="BBG23538.1"/>
    <property type="molecule type" value="Genomic_DNA"/>
</dbReference>
<evidence type="ECO:0000256" key="2">
    <source>
        <dbReference type="ARBA" id="ARBA00022448"/>
    </source>
</evidence>
<evidence type="ECO:0000256" key="7">
    <source>
        <dbReference type="SAM" id="Phobius"/>
    </source>
</evidence>